<feature type="domain" description="SnoaL-like" evidence="1">
    <location>
        <begin position="20"/>
        <end position="148"/>
    </location>
</feature>
<dbReference type="Pfam" id="PF13577">
    <property type="entry name" value="SnoaL_4"/>
    <property type="match status" value="1"/>
</dbReference>
<dbReference type="Gene3D" id="3.10.450.50">
    <property type="match status" value="1"/>
</dbReference>
<sequence length="164" mass="18673">MPSLKANQQYKEQLMTNIEQLIERQALKDLVDTFSNLADEKNVAAQMPLFTEDAIVNTYIGGELVFEMAGRAQIEQVFSDYLAPFHAVYHLNGQHTVTFQDETNATAINYCQVALVSKQDGKEMLLSHYVRYNDTYTKIDGKWLIAKRIANFMISENRELGVTA</sequence>
<dbReference type="KEGG" id="msu:MS1396"/>
<dbReference type="InterPro" id="IPR032710">
    <property type="entry name" value="NTF2-like_dom_sf"/>
</dbReference>
<evidence type="ECO:0000259" key="1">
    <source>
        <dbReference type="Pfam" id="PF13577"/>
    </source>
</evidence>
<dbReference type="AlphaFoldDB" id="Q65SQ7"/>
<reference evidence="2 3" key="1">
    <citation type="journal article" date="2004" name="Nat. Biotechnol.">
        <title>The genome sequence of the capnophilic rumen bacterium Mannheimia succiniciproducens.</title>
        <authorList>
            <person name="Hong S.H."/>
            <person name="Kim J.S."/>
            <person name="Lee S.Y."/>
            <person name="In Y.H."/>
            <person name="Choi S.S."/>
            <person name="Rih J.-K."/>
            <person name="Kim C.H."/>
            <person name="Jeong H."/>
            <person name="Hur C.G."/>
            <person name="Kim J.J."/>
        </authorList>
    </citation>
    <scope>NUCLEOTIDE SEQUENCE [LARGE SCALE GENOMIC DNA]</scope>
    <source>
        <strain evidence="3">KCTC 0769BP / MBEL55E</strain>
    </source>
</reference>
<dbReference type="SUPFAM" id="SSF54427">
    <property type="entry name" value="NTF2-like"/>
    <property type="match status" value="1"/>
</dbReference>
<gene>
    <name evidence="2" type="ordered locus">MS1396</name>
</gene>
<dbReference type="HOGENOM" id="CLU_106738_3_0_6"/>
<proteinExistence type="predicted"/>
<dbReference type="InterPro" id="IPR037401">
    <property type="entry name" value="SnoaL-like"/>
</dbReference>
<keyword evidence="3" id="KW-1185">Reference proteome</keyword>
<evidence type="ECO:0000313" key="3">
    <source>
        <dbReference type="Proteomes" id="UP000000607"/>
    </source>
</evidence>
<evidence type="ECO:0000313" key="2">
    <source>
        <dbReference type="EMBL" id="AAU38003.1"/>
    </source>
</evidence>
<dbReference type="STRING" id="221988.MS1396"/>
<organism evidence="2 3">
    <name type="scientific">Mannheimia succiniciproducens (strain KCTC 0769BP / MBEL55E)</name>
    <dbReference type="NCBI Taxonomy" id="221988"/>
    <lineage>
        <taxon>Bacteria</taxon>
        <taxon>Pseudomonadati</taxon>
        <taxon>Pseudomonadota</taxon>
        <taxon>Gammaproteobacteria</taxon>
        <taxon>Pasteurellales</taxon>
        <taxon>Pasteurellaceae</taxon>
        <taxon>Basfia</taxon>
    </lineage>
</organism>
<dbReference type="Proteomes" id="UP000000607">
    <property type="component" value="Chromosome"/>
</dbReference>
<name>Q65SQ7_MANSM</name>
<accession>Q65SQ7</accession>
<dbReference type="CDD" id="cd00531">
    <property type="entry name" value="NTF2_like"/>
    <property type="match status" value="1"/>
</dbReference>
<dbReference type="eggNOG" id="COG0702">
    <property type="taxonomic scope" value="Bacteria"/>
</dbReference>
<dbReference type="EMBL" id="AE016827">
    <property type="protein sequence ID" value="AAU38003.1"/>
    <property type="molecule type" value="Genomic_DNA"/>
</dbReference>
<protein>
    <recommendedName>
        <fullName evidence="1">SnoaL-like domain-containing protein</fullName>
    </recommendedName>
</protein>